<name>A0A5N6RGX0_9ROSI</name>
<evidence type="ECO:0000256" key="4">
    <source>
        <dbReference type="ARBA" id="ARBA00023136"/>
    </source>
</evidence>
<keyword evidence="4 5" id="KW-0472">Membrane</keyword>
<organism evidence="7 8">
    <name type="scientific">Carpinus fangiana</name>
    <dbReference type="NCBI Taxonomy" id="176857"/>
    <lineage>
        <taxon>Eukaryota</taxon>
        <taxon>Viridiplantae</taxon>
        <taxon>Streptophyta</taxon>
        <taxon>Embryophyta</taxon>
        <taxon>Tracheophyta</taxon>
        <taxon>Spermatophyta</taxon>
        <taxon>Magnoliopsida</taxon>
        <taxon>eudicotyledons</taxon>
        <taxon>Gunneridae</taxon>
        <taxon>Pentapetalae</taxon>
        <taxon>rosids</taxon>
        <taxon>fabids</taxon>
        <taxon>Fagales</taxon>
        <taxon>Betulaceae</taxon>
        <taxon>Carpinus</taxon>
    </lineage>
</organism>
<comment type="subcellular location">
    <subcellularLocation>
        <location evidence="1">Membrane</location>
        <topology evidence="1">Single-pass membrane protein</topology>
    </subcellularLocation>
</comment>
<evidence type="ECO:0000256" key="1">
    <source>
        <dbReference type="ARBA" id="ARBA00004167"/>
    </source>
</evidence>
<evidence type="ECO:0000256" key="5">
    <source>
        <dbReference type="SAM" id="Phobius"/>
    </source>
</evidence>
<evidence type="ECO:0000313" key="7">
    <source>
        <dbReference type="EMBL" id="KAE8098641.1"/>
    </source>
</evidence>
<evidence type="ECO:0000259" key="6">
    <source>
        <dbReference type="Pfam" id="PF03168"/>
    </source>
</evidence>
<dbReference type="SUPFAM" id="SSF117070">
    <property type="entry name" value="LEA14-like"/>
    <property type="match status" value="1"/>
</dbReference>
<reference evidence="7 8" key="1">
    <citation type="submission" date="2019-06" db="EMBL/GenBank/DDBJ databases">
        <title>A chromosomal-level reference genome of Carpinus fangiana (Coryloideae, Betulaceae).</title>
        <authorList>
            <person name="Yang X."/>
            <person name="Wang Z."/>
            <person name="Zhang L."/>
            <person name="Hao G."/>
            <person name="Liu J."/>
            <person name="Yang Y."/>
        </authorList>
    </citation>
    <scope>NUCLEOTIDE SEQUENCE [LARGE SCALE GENOMIC DNA]</scope>
    <source>
        <strain evidence="7">Cfa_2016G</strain>
        <tissue evidence="7">Leaf</tissue>
    </source>
</reference>
<evidence type="ECO:0000256" key="2">
    <source>
        <dbReference type="ARBA" id="ARBA00022692"/>
    </source>
</evidence>
<feature type="transmembrane region" description="Helical" evidence="5">
    <location>
        <begin position="68"/>
        <end position="90"/>
    </location>
</feature>
<sequence>MSSTPRSSGAHDKTVMGYPAQASQVAAGYPAAPTAYPYAVQPPSYPPLYQRPVGPSGSRSGSSFLCRLVMAAAALFAIIGVVFFITWLVLKPQLPEFRVDSASVSPLNLTGSKLTATWNLTLLVRNPNTKLRIYYDSVEASLVYGNGPVLDKTLLAPFFQEKKNETRIRVGLSVVDEYVGEDVVTKISGERASGSVGFGVRVFALVRFRTGSWWRSRQCLLRVNCDQVQIGFGPNNGSGSLTGQPGACEVDL</sequence>
<accession>A0A5N6RGX0</accession>
<dbReference type="PANTHER" id="PTHR31234:SF55">
    <property type="entry name" value="LATE EMBRYOGENESIS ABUNDANT (LEA) HYDROXYPROLINE-RICH GLYCOPROTEIN FAMILY"/>
    <property type="match status" value="1"/>
</dbReference>
<dbReference type="AlphaFoldDB" id="A0A5N6RGX0"/>
<protein>
    <recommendedName>
        <fullName evidence="6">Late embryogenesis abundant protein LEA-2 subgroup domain-containing protein</fullName>
    </recommendedName>
</protein>
<keyword evidence="8" id="KW-1185">Reference proteome</keyword>
<proteinExistence type="predicted"/>
<keyword evidence="3 5" id="KW-1133">Transmembrane helix</keyword>
<dbReference type="Proteomes" id="UP000327013">
    <property type="component" value="Chromosome 7"/>
</dbReference>
<dbReference type="GO" id="GO:0098542">
    <property type="term" value="P:defense response to other organism"/>
    <property type="evidence" value="ECO:0007669"/>
    <property type="project" value="InterPro"/>
</dbReference>
<dbReference type="GO" id="GO:0005886">
    <property type="term" value="C:plasma membrane"/>
    <property type="evidence" value="ECO:0007669"/>
    <property type="project" value="TreeGrafter"/>
</dbReference>
<dbReference type="Pfam" id="PF03168">
    <property type="entry name" value="LEA_2"/>
    <property type="match status" value="1"/>
</dbReference>
<feature type="domain" description="Late embryogenesis abundant protein LEA-2 subgroup" evidence="6">
    <location>
        <begin position="121"/>
        <end position="210"/>
    </location>
</feature>
<dbReference type="OrthoDB" id="695142at2759"/>
<gene>
    <name evidence="7" type="ORF">FH972_016686</name>
</gene>
<keyword evidence="2 5" id="KW-0812">Transmembrane</keyword>
<dbReference type="InterPro" id="IPR044839">
    <property type="entry name" value="NDR1-like"/>
</dbReference>
<dbReference type="InterPro" id="IPR004864">
    <property type="entry name" value="LEA_2"/>
</dbReference>
<dbReference type="EMBL" id="CM017327">
    <property type="protein sequence ID" value="KAE8098641.1"/>
    <property type="molecule type" value="Genomic_DNA"/>
</dbReference>
<dbReference type="PANTHER" id="PTHR31234">
    <property type="entry name" value="LATE EMBRYOGENESIS ABUNDANT (LEA) HYDROXYPROLINE-RICH GLYCOPROTEIN FAMILY"/>
    <property type="match status" value="1"/>
</dbReference>
<evidence type="ECO:0000313" key="8">
    <source>
        <dbReference type="Proteomes" id="UP000327013"/>
    </source>
</evidence>
<evidence type="ECO:0000256" key="3">
    <source>
        <dbReference type="ARBA" id="ARBA00022989"/>
    </source>
</evidence>